<evidence type="ECO:0000256" key="2">
    <source>
        <dbReference type="ARBA" id="ARBA00012610"/>
    </source>
</evidence>
<keyword evidence="12" id="KW-0547">Nucleotide-binding</keyword>
<dbReference type="PANTHER" id="PTHR42737">
    <property type="entry name" value="GLUTATHIONE REDUCTASE"/>
    <property type="match status" value="1"/>
</dbReference>
<gene>
    <name evidence="17" type="ORF">PPERSA_01329</name>
</gene>
<reference evidence="17 18" key="1">
    <citation type="journal article" date="2015" name="Sci. Rep.">
        <title>Genome of the facultative scuticociliatosis pathogen Pseudocohnilembus persalinus provides insight into its virulence through horizontal gene transfer.</title>
        <authorList>
            <person name="Xiong J."/>
            <person name="Wang G."/>
            <person name="Cheng J."/>
            <person name="Tian M."/>
            <person name="Pan X."/>
            <person name="Warren A."/>
            <person name="Jiang C."/>
            <person name="Yuan D."/>
            <person name="Miao W."/>
        </authorList>
    </citation>
    <scope>NUCLEOTIDE SEQUENCE [LARGE SCALE GENOMIC DNA]</scope>
    <source>
        <strain evidence="17">36N120E</strain>
    </source>
</reference>
<dbReference type="SUPFAM" id="SSF51905">
    <property type="entry name" value="FAD/NAD(P)-binding domain"/>
    <property type="match status" value="2"/>
</dbReference>
<dbReference type="GO" id="GO:0004791">
    <property type="term" value="F:thioredoxin-disulfide reductase (NADPH) activity"/>
    <property type="evidence" value="ECO:0007669"/>
    <property type="project" value="UniProtKB-EC"/>
</dbReference>
<dbReference type="PRINTS" id="PR00368">
    <property type="entry name" value="FADPNR"/>
</dbReference>
<dbReference type="InterPro" id="IPR001100">
    <property type="entry name" value="Pyr_nuc-diS_OxRdtase"/>
</dbReference>
<evidence type="ECO:0000313" key="18">
    <source>
        <dbReference type="Proteomes" id="UP000054937"/>
    </source>
</evidence>
<evidence type="ECO:0000313" key="17">
    <source>
        <dbReference type="EMBL" id="KRX01426.1"/>
    </source>
</evidence>
<comment type="similarity">
    <text evidence="1 14">Belongs to the class-I pyridine nucleotide-disulfide oxidoreductase family.</text>
</comment>
<evidence type="ECO:0000259" key="15">
    <source>
        <dbReference type="Pfam" id="PF02852"/>
    </source>
</evidence>
<feature type="binding site" evidence="12">
    <location>
        <position position="126"/>
    </location>
    <ligand>
        <name>FAD</name>
        <dbReference type="ChEBI" id="CHEBI:57692"/>
    </ligand>
</feature>
<dbReference type="GO" id="GO:0050660">
    <property type="term" value="F:flavin adenine dinucleotide binding"/>
    <property type="evidence" value="ECO:0007669"/>
    <property type="project" value="InterPro"/>
</dbReference>
<dbReference type="Pfam" id="PF07992">
    <property type="entry name" value="Pyr_redox_2"/>
    <property type="match status" value="1"/>
</dbReference>
<dbReference type="Gene3D" id="3.30.390.30">
    <property type="match status" value="1"/>
</dbReference>
<dbReference type="InterPro" id="IPR036188">
    <property type="entry name" value="FAD/NAD-bd_sf"/>
</dbReference>
<dbReference type="GO" id="GO:0004362">
    <property type="term" value="F:glutathione-disulfide reductase (NADPH) activity"/>
    <property type="evidence" value="ECO:0007669"/>
    <property type="project" value="TreeGrafter"/>
</dbReference>
<accession>A0A0V0QGS9</accession>
<dbReference type="Proteomes" id="UP000054937">
    <property type="component" value="Unassembled WGS sequence"/>
</dbReference>
<dbReference type="GO" id="GO:0006749">
    <property type="term" value="P:glutathione metabolic process"/>
    <property type="evidence" value="ECO:0007669"/>
    <property type="project" value="TreeGrafter"/>
</dbReference>
<feature type="active site" description="Proton acceptor" evidence="11">
    <location>
        <position position="465"/>
    </location>
</feature>
<evidence type="ECO:0000256" key="13">
    <source>
        <dbReference type="PIRSR" id="PIRSR000350-4"/>
    </source>
</evidence>
<keyword evidence="12" id="KW-0520">NAD</keyword>
<dbReference type="GO" id="GO:0005739">
    <property type="term" value="C:mitochondrion"/>
    <property type="evidence" value="ECO:0007669"/>
    <property type="project" value="TreeGrafter"/>
</dbReference>
<dbReference type="AlphaFoldDB" id="A0A0V0QGS9"/>
<evidence type="ECO:0000259" key="16">
    <source>
        <dbReference type="Pfam" id="PF07992"/>
    </source>
</evidence>
<dbReference type="PIRSF" id="PIRSF000350">
    <property type="entry name" value="Mercury_reductase_MerA"/>
    <property type="match status" value="1"/>
</dbReference>
<dbReference type="FunCoup" id="A0A0V0QGS9">
    <property type="interactions" value="177"/>
</dbReference>
<feature type="binding site" evidence="12">
    <location>
        <position position="285"/>
    </location>
    <ligand>
        <name>NAD(+)</name>
        <dbReference type="ChEBI" id="CHEBI:57540"/>
    </ligand>
</feature>
<dbReference type="InParanoid" id="A0A0V0QGS9"/>
<keyword evidence="4 14" id="KW-0285">Flavoprotein</keyword>
<dbReference type="GO" id="GO:0005829">
    <property type="term" value="C:cytosol"/>
    <property type="evidence" value="ECO:0007669"/>
    <property type="project" value="TreeGrafter"/>
</dbReference>
<feature type="binding site" evidence="12">
    <location>
        <begin position="192"/>
        <end position="199"/>
    </location>
    <ligand>
        <name>NAD(+)</name>
        <dbReference type="ChEBI" id="CHEBI:57540"/>
    </ligand>
</feature>
<dbReference type="Gene3D" id="3.50.50.60">
    <property type="entry name" value="FAD/NAD(P)-binding domain"/>
    <property type="match status" value="2"/>
</dbReference>
<evidence type="ECO:0000256" key="1">
    <source>
        <dbReference type="ARBA" id="ARBA00007532"/>
    </source>
</evidence>
<evidence type="ECO:0000256" key="12">
    <source>
        <dbReference type="PIRSR" id="PIRSR000350-3"/>
    </source>
</evidence>
<comment type="function">
    <text evidence="10">Catalyzes the transfer of electrons from NADPH to thioredoxins TRX1, TRX2 and TRX3, which in turn act as reductants of disulfide containing proteins. Able to reduce nitroglutathione (GSNO), a compound involved in the transport of nitric oxide (NO); however, TRX1 is more efficient in reducing GSNO. Has no catalytic activity towards oxidized glutathione (GSSG).</text>
</comment>
<keyword evidence="18" id="KW-1185">Reference proteome</keyword>
<dbReference type="FunFam" id="3.50.50.60:FF:000190">
    <property type="entry name" value="Thioredoxin reductase"/>
    <property type="match status" value="1"/>
</dbReference>
<keyword evidence="6" id="KW-0521">NADP</keyword>
<evidence type="ECO:0000256" key="7">
    <source>
        <dbReference type="ARBA" id="ARBA00023002"/>
    </source>
</evidence>
<dbReference type="InterPro" id="IPR023753">
    <property type="entry name" value="FAD/NAD-binding_dom"/>
</dbReference>
<dbReference type="InterPro" id="IPR004099">
    <property type="entry name" value="Pyr_nucl-diS_OxRdtase_dimer"/>
</dbReference>
<sequence>MQEEFDYDFFIIGGGSGGLAAAKEAAKHGAKVGVADYVKPTPVGTKWGLGGTCVNVGCIPKKLMHTAALWGEQQESHKNAGWQIKEKNEHDWSELVGRVQMHIKKLNFGYKSELMKAKSKYYNCLGKVVAPHKIELTNSKGNVETVTAKYILISVGGRPTFLDEIPNVGKLTITSDDIFSLKKAPGKTLIVGASYIALECAGFLNGLGYDVTVMVRSIFLRGFDQQISNMIGEQMEKHGVKFIRESVPSHIEETEDGKRKVIWKDAKSNEKKGEDIYDTVMLAIGRSADTKNLGLENVGIKTAKNGKILAQDDDSTDAKNIFAIGDCCNGRLELTPTAIMAGKLLARRLFNNESRLMNYVNVATTVFTPMEYGCIGYSEEDAIAKFGEENIKIYHSLYKPLEWTYSDEREGENGYLKIICDKSQNEKVIGFHFLGIHAGEVTQGFSVAINVGCTIEHIKNTVGIHPTQAEEVVKTWQVKGEGEIQEASC</sequence>
<dbReference type="NCBIfam" id="TIGR01438">
    <property type="entry name" value="TGR"/>
    <property type="match status" value="1"/>
</dbReference>
<dbReference type="InterPro" id="IPR006338">
    <property type="entry name" value="Thioredoxin/glutathione_Rdtase"/>
</dbReference>
<dbReference type="InterPro" id="IPR046952">
    <property type="entry name" value="GSHR/TRXR-like"/>
</dbReference>
<name>A0A0V0QGS9_PSEPJ</name>
<dbReference type="Pfam" id="PF02852">
    <property type="entry name" value="Pyr_redox_dim"/>
    <property type="match status" value="1"/>
</dbReference>
<dbReference type="PANTHER" id="PTHR42737:SF2">
    <property type="entry name" value="GLUTATHIONE REDUCTASE"/>
    <property type="match status" value="1"/>
</dbReference>
<evidence type="ECO:0000256" key="14">
    <source>
        <dbReference type="RuleBase" id="RU003691"/>
    </source>
</evidence>
<evidence type="ECO:0000256" key="6">
    <source>
        <dbReference type="ARBA" id="ARBA00022857"/>
    </source>
</evidence>
<dbReference type="OrthoDB" id="5956163at2759"/>
<proteinExistence type="inferred from homology"/>
<dbReference type="FunFam" id="3.30.390.30:FF:000004">
    <property type="entry name" value="Thioredoxin reductase 1, cytoplasmic"/>
    <property type="match status" value="1"/>
</dbReference>
<dbReference type="PRINTS" id="PR00411">
    <property type="entry name" value="PNDRDTASEI"/>
</dbReference>
<dbReference type="OMA" id="HPTCGEI"/>
<evidence type="ECO:0000256" key="11">
    <source>
        <dbReference type="PIRSR" id="PIRSR000350-2"/>
    </source>
</evidence>
<feature type="disulfide bond" description="Redox-active" evidence="13">
    <location>
        <begin position="53"/>
        <end position="58"/>
    </location>
</feature>
<dbReference type="InterPro" id="IPR016156">
    <property type="entry name" value="FAD/NAD-linked_Rdtase_dimer_sf"/>
</dbReference>
<evidence type="ECO:0000256" key="5">
    <source>
        <dbReference type="ARBA" id="ARBA00022827"/>
    </source>
</evidence>
<keyword evidence="9 14" id="KW-0676">Redox-active center</keyword>
<keyword evidence="5 12" id="KW-0274">FAD</keyword>
<keyword evidence="7 14" id="KW-0560">Oxidoreductase</keyword>
<evidence type="ECO:0000256" key="8">
    <source>
        <dbReference type="ARBA" id="ARBA00023157"/>
    </source>
</evidence>
<comment type="cofactor">
    <cofactor evidence="12">
        <name>FAD</name>
        <dbReference type="ChEBI" id="CHEBI:57692"/>
    </cofactor>
    <text evidence="12">Binds 1 FAD per subunit.</text>
</comment>
<dbReference type="EMBL" id="LDAU01000170">
    <property type="protein sequence ID" value="KRX01426.1"/>
    <property type="molecule type" value="Genomic_DNA"/>
</dbReference>
<keyword evidence="8" id="KW-1015">Disulfide bond</keyword>
<dbReference type="InterPro" id="IPR012999">
    <property type="entry name" value="Pyr_OxRdtase_I_AS"/>
</dbReference>
<organism evidence="17 18">
    <name type="scientific">Pseudocohnilembus persalinus</name>
    <name type="common">Ciliate</name>
    <dbReference type="NCBI Taxonomy" id="266149"/>
    <lineage>
        <taxon>Eukaryota</taxon>
        <taxon>Sar</taxon>
        <taxon>Alveolata</taxon>
        <taxon>Ciliophora</taxon>
        <taxon>Intramacronucleata</taxon>
        <taxon>Oligohymenophorea</taxon>
        <taxon>Scuticociliatia</taxon>
        <taxon>Philasterida</taxon>
        <taxon>Pseudocohnilembidae</taxon>
        <taxon>Pseudocohnilembus</taxon>
    </lineage>
</organism>
<feature type="domain" description="Pyridine nucleotide-disulphide oxidoreductase dimerisation" evidence="15">
    <location>
        <begin position="362"/>
        <end position="474"/>
    </location>
</feature>
<evidence type="ECO:0000256" key="9">
    <source>
        <dbReference type="ARBA" id="ARBA00023284"/>
    </source>
</evidence>
<dbReference type="SUPFAM" id="SSF55424">
    <property type="entry name" value="FAD/NAD-linked reductases, dimerisation (C-terminal) domain"/>
    <property type="match status" value="1"/>
</dbReference>
<dbReference type="EC" id="1.8.1.9" evidence="2"/>
<feature type="binding site" evidence="12">
    <location>
        <position position="62"/>
    </location>
    <ligand>
        <name>FAD</name>
        <dbReference type="ChEBI" id="CHEBI:57692"/>
    </ligand>
</feature>
<comment type="caution">
    <text evidence="17">The sequence shown here is derived from an EMBL/GenBank/DDBJ whole genome shotgun (WGS) entry which is preliminary data.</text>
</comment>
<feature type="binding site" evidence="12">
    <location>
        <position position="326"/>
    </location>
    <ligand>
        <name>FAD</name>
        <dbReference type="ChEBI" id="CHEBI:57692"/>
    </ligand>
</feature>
<evidence type="ECO:0000256" key="4">
    <source>
        <dbReference type="ARBA" id="ARBA00022630"/>
    </source>
</evidence>
<feature type="domain" description="FAD/NAD(P)-binding" evidence="16">
    <location>
        <begin position="7"/>
        <end position="342"/>
    </location>
</feature>
<evidence type="ECO:0000256" key="10">
    <source>
        <dbReference type="ARBA" id="ARBA00053237"/>
    </source>
</evidence>
<dbReference type="GO" id="GO:0034599">
    <property type="term" value="P:cellular response to oxidative stress"/>
    <property type="evidence" value="ECO:0007669"/>
    <property type="project" value="TreeGrafter"/>
</dbReference>
<dbReference type="PROSITE" id="PS00076">
    <property type="entry name" value="PYRIDINE_REDOX_1"/>
    <property type="match status" value="1"/>
</dbReference>
<evidence type="ECO:0000256" key="3">
    <source>
        <dbReference type="ARBA" id="ARBA00018719"/>
    </source>
</evidence>
<dbReference type="GO" id="GO:0045454">
    <property type="term" value="P:cell redox homeostasis"/>
    <property type="evidence" value="ECO:0007669"/>
    <property type="project" value="InterPro"/>
</dbReference>
<protein>
    <recommendedName>
        <fullName evidence="3">Thioredoxin reductase</fullName>
        <ecNumber evidence="2">1.8.1.9</ecNumber>
    </recommendedName>
</protein>